<name>A0ABT7YBM4_9BACT</name>
<dbReference type="Pfam" id="PF13396">
    <property type="entry name" value="PLDc_N"/>
    <property type="match status" value="1"/>
</dbReference>
<evidence type="ECO:0000256" key="3">
    <source>
        <dbReference type="ARBA" id="ARBA00022692"/>
    </source>
</evidence>
<evidence type="ECO:0000259" key="7">
    <source>
        <dbReference type="Pfam" id="PF13396"/>
    </source>
</evidence>
<keyword evidence="4 6" id="KW-1133">Transmembrane helix</keyword>
<evidence type="ECO:0000313" key="9">
    <source>
        <dbReference type="Proteomes" id="UP001171916"/>
    </source>
</evidence>
<keyword evidence="9" id="KW-1185">Reference proteome</keyword>
<reference evidence="8" key="1">
    <citation type="submission" date="2023-06" db="EMBL/GenBank/DDBJ databases">
        <title>Robiginitalea aurantiacus sp. nov. and Algoriphagus sediminis sp. nov., isolated from coastal sediment.</title>
        <authorList>
            <person name="Zhou Z.Y."/>
            <person name="An J."/>
            <person name="Jia Y.W."/>
            <person name="Du Z.J."/>
        </authorList>
    </citation>
    <scope>NUCLEOTIDE SEQUENCE</scope>
    <source>
        <strain evidence="8">C2-7</strain>
    </source>
</reference>
<comment type="subcellular location">
    <subcellularLocation>
        <location evidence="1">Cell membrane</location>
        <topology evidence="1">Multi-pass membrane protein</topology>
    </subcellularLocation>
</comment>
<dbReference type="RefSeq" id="WP_289999487.1">
    <property type="nucleotide sequence ID" value="NZ_JAUEPH010000003.1"/>
</dbReference>
<evidence type="ECO:0000256" key="1">
    <source>
        <dbReference type="ARBA" id="ARBA00004651"/>
    </source>
</evidence>
<feature type="transmembrane region" description="Helical" evidence="6">
    <location>
        <begin position="47"/>
        <end position="67"/>
    </location>
</feature>
<feature type="domain" description="Cardiolipin synthase N-terminal" evidence="7">
    <location>
        <begin position="26"/>
        <end position="68"/>
    </location>
</feature>
<keyword evidence="5 6" id="KW-0472">Membrane</keyword>
<sequence>MTLAFLNNFGGIGTLIFFILGLIYSVVWVYCLIDIIRSDFKDSNMKIIWILVILFAQLVGPIAYLLMGKSTKISTTNPY</sequence>
<protein>
    <submittedName>
        <fullName evidence="8">PLD nuclease N-terminal domain-containing protein</fullName>
    </submittedName>
</protein>
<dbReference type="Proteomes" id="UP001171916">
    <property type="component" value="Unassembled WGS sequence"/>
</dbReference>
<dbReference type="InterPro" id="IPR027379">
    <property type="entry name" value="CLS_N"/>
</dbReference>
<feature type="transmembrane region" description="Helical" evidence="6">
    <location>
        <begin position="12"/>
        <end position="35"/>
    </location>
</feature>
<evidence type="ECO:0000256" key="6">
    <source>
        <dbReference type="SAM" id="Phobius"/>
    </source>
</evidence>
<gene>
    <name evidence="8" type="ORF">QVH07_07200</name>
</gene>
<comment type="caution">
    <text evidence="8">The sequence shown here is derived from an EMBL/GenBank/DDBJ whole genome shotgun (WGS) entry which is preliminary data.</text>
</comment>
<keyword evidence="3 6" id="KW-0812">Transmembrane</keyword>
<evidence type="ECO:0000256" key="4">
    <source>
        <dbReference type="ARBA" id="ARBA00022989"/>
    </source>
</evidence>
<evidence type="ECO:0000256" key="5">
    <source>
        <dbReference type="ARBA" id="ARBA00023136"/>
    </source>
</evidence>
<accession>A0ABT7YBM4</accession>
<evidence type="ECO:0000256" key="2">
    <source>
        <dbReference type="ARBA" id="ARBA00022475"/>
    </source>
</evidence>
<dbReference type="EMBL" id="JAUEPH010000003">
    <property type="protein sequence ID" value="MDN3203930.1"/>
    <property type="molecule type" value="Genomic_DNA"/>
</dbReference>
<evidence type="ECO:0000313" key="8">
    <source>
        <dbReference type="EMBL" id="MDN3203930.1"/>
    </source>
</evidence>
<keyword evidence="2" id="KW-1003">Cell membrane</keyword>
<organism evidence="8 9">
    <name type="scientific">Algoriphagus sediminis</name>
    <dbReference type="NCBI Taxonomy" id="3057113"/>
    <lineage>
        <taxon>Bacteria</taxon>
        <taxon>Pseudomonadati</taxon>
        <taxon>Bacteroidota</taxon>
        <taxon>Cytophagia</taxon>
        <taxon>Cytophagales</taxon>
        <taxon>Cyclobacteriaceae</taxon>
        <taxon>Algoriphagus</taxon>
    </lineage>
</organism>
<proteinExistence type="predicted"/>